<dbReference type="AlphaFoldDB" id="A0A645H9N0"/>
<dbReference type="InterPro" id="IPR003607">
    <property type="entry name" value="HD/PDEase_dom"/>
</dbReference>
<comment type="catalytic activity">
    <reaction evidence="6">
        <text>P(1),P(4)-bis(5'-adenosyl) tetraphosphate + H2O = 2 ADP + 2 H(+)</text>
        <dbReference type="Rhea" id="RHEA:24252"/>
        <dbReference type="ChEBI" id="CHEBI:15377"/>
        <dbReference type="ChEBI" id="CHEBI:15378"/>
        <dbReference type="ChEBI" id="CHEBI:58141"/>
        <dbReference type="ChEBI" id="CHEBI:456216"/>
        <dbReference type="EC" id="3.6.1.41"/>
    </reaction>
</comment>
<dbReference type="PROSITE" id="PS51831">
    <property type="entry name" value="HD"/>
    <property type="match status" value="1"/>
</dbReference>
<dbReference type="NCBIfam" id="TIGR00277">
    <property type="entry name" value="HDIG"/>
    <property type="match status" value="1"/>
</dbReference>
<evidence type="ECO:0000313" key="8">
    <source>
        <dbReference type="EMBL" id="MPN35420.1"/>
    </source>
</evidence>
<dbReference type="InterPro" id="IPR051094">
    <property type="entry name" value="Diverse_Catalytic_Enzymes"/>
</dbReference>
<evidence type="ECO:0000256" key="1">
    <source>
        <dbReference type="ARBA" id="ARBA00012506"/>
    </source>
</evidence>
<gene>
    <name evidence="8" type="ORF">SDC9_182918</name>
</gene>
<keyword evidence="2" id="KW-0479">Metal-binding</keyword>
<organism evidence="8">
    <name type="scientific">bioreactor metagenome</name>
    <dbReference type="NCBI Taxonomy" id="1076179"/>
    <lineage>
        <taxon>unclassified sequences</taxon>
        <taxon>metagenomes</taxon>
        <taxon>ecological metagenomes</taxon>
    </lineage>
</organism>
<dbReference type="GO" id="GO:0008803">
    <property type="term" value="F:bis(5'-nucleosyl)-tetraphosphatase (symmetrical) activity"/>
    <property type="evidence" value="ECO:0007669"/>
    <property type="project" value="UniProtKB-EC"/>
</dbReference>
<dbReference type="Pfam" id="PF01966">
    <property type="entry name" value="HD"/>
    <property type="match status" value="1"/>
</dbReference>
<dbReference type="SMART" id="SM00471">
    <property type="entry name" value="HDc"/>
    <property type="match status" value="1"/>
</dbReference>
<reference evidence="8" key="1">
    <citation type="submission" date="2019-08" db="EMBL/GenBank/DDBJ databases">
        <authorList>
            <person name="Kucharzyk K."/>
            <person name="Murdoch R.W."/>
            <person name="Higgins S."/>
            <person name="Loffler F."/>
        </authorList>
    </citation>
    <scope>NUCLEOTIDE SEQUENCE</scope>
</reference>
<dbReference type="GO" id="GO:0000166">
    <property type="term" value="F:nucleotide binding"/>
    <property type="evidence" value="ECO:0007669"/>
    <property type="project" value="UniProtKB-KW"/>
</dbReference>
<keyword evidence="5" id="KW-0408">Iron</keyword>
<dbReference type="EC" id="3.6.1.41" evidence="1"/>
<dbReference type="PANTHER" id="PTHR35795">
    <property type="entry name" value="SLR1885 PROTEIN"/>
    <property type="match status" value="1"/>
</dbReference>
<name>A0A645H9N0_9ZZZZ</name>
<dbReference type="InterPro" id="IPR006674">
    <property type="entry name" value="HD_domain"/>
</dbReference>
<dbReference type="SUPFAM" id="SSF109604">
    <property type="entry name" value="HD-domain/PDEase-like"/>
    <property type="match status" value="1"/>
</dbReference>
<dbReference type="CDD" id="cd00077">
    <property type="entry name" value="HDc"/>
    <property type="match status" value="1"/>
</dbReference>
<feature type="domain" description="HD" evidence="7">
    <location>
        <begin position="20"/>
        <end position="128"/>
    </location>
</feature>
<evidence type="ECO:0000256" key="2">
    <source>
        <dbReference type="ARBA" id="ARBA00022723"/>
    </source>
</evidence>
<protein>
    <recommendedName>
        <fullName evidence="1">bis(5'-nucleosyl)-tetraphosphatase (symmetrical)</fullName>
        <ecNumber evidence="1">3.6.1.41</ecNumber>
    </recommendedName>
</protein>
<accession>A0A645H9N0</accession>
<dbReference type="InterPro" id="IPR005249">
    <property type="entry name" value="YqeK"/>
</dbReference>
<evidence type="ECO:0000259" key="7">
    <source>
        <dbReference type="PROSITE" id="PS51831"/>
    </source>
</evidence>
<dbReference type="NCBIfam" id="TIGR00488">
    <property type="entry name" value="bis(5'-nucleosyl)-tetraphosphatase (symmetrical) YqeK"/>
    <property type="match status" value="1"/>
</dbReference>
<keyword evidence="3" id="KW-0547">Nucleotide-binding</keyword>
<dbReference type="GO" id="GO:0046872">
    <property type="term" value="F:metal ion binding"/>
    <property type="evidence" value="ECO:0007669"/>
    <property type="project" value="UniProtKB-KW"/>
</dbReference>
<evidence type="ECO:0000256" key="6">
    <source>
        <dbReference type="ARBA" id="ARBA00049417"/>
    </source>
</evidence>
<evidence type="ECO:0000256" key="3">
    <source>
        <dbReference type="ARBA" id="ARBA00022741"/>
    </source>
</evidence>
<sequence>MPEDLRATVEHLKAELKPKRFAHTMGVARCAAVLAQRYGVDPAKARLAAFLHDCAKDNTAELARLYGLRVEDSPEPIRHAPVGAAHAKWAYGITDREVLQAISLHTVCGSNMTALDKIIYLADKIEPGRSYAGMEEIRQAMARSLNEGMLSCIDHTAAYLTKTGQRMHPATIAAREEIQNQQKRG</sequence>
<evidence type="ECO:0000256" key="5">
    <source>
        <dbReference type="ARBA" id="ARBA00023004"/>
    </source>
</evidence>
<evidence type="ECO:0000256" key="4">
    <source>
        <dbReference type="ARBA" id="ARBA00022801"/>
    </source>
</evidence>
<dbReference type="InterPro" id="IPR006675">
    <property type="entry name" value="HDIG_dom"/>
</dbReference>
<proteinExistence type="predicted"/>
<dbReference type="PANTHER" id="PTHR35795:SF1">
    <property type="entry name" value="BIS(5'-NUCLEOSYL)-TETRAPHOSPHATASE, SYMMETRICAL"/>
    <property type="match status" value="1"/>
</dbReference>
<dbReference type="EMBL" id="VSSQ01088982">
    <property type="protein sequence ID" value="MPN35420.1"/>
    <property type="molecule type" value="Genomic_DNA"/>
</dbReference>
<comment type="caution">
    <text evidence="8">The sequence shown here is derived from an EMBL/GenBank/DDBJ whole genome shotgun (WGS) entry which is preliminary data.</text>
</comment>
<keyword evidence="4" id="KW-0378">Hydrolase</keyword>
<dbReference type="Gene3D" id="1.10.3210.10">
    <property type="entry name" value="Hypothetical protein af1432"/>
    <property type="match status" value="1"/>
</dbReference>